<evidence type="ECO:0000313" key="1">
    <source>
        <dbReference type="EMBL" id="OXA47415.1"/>
    </source>
</evidence>
<gene>
    <name evidence="1" type="ORF">Fcan01_17616</name>
</gene>
<comment type="caution">
    <text evidence="1">The sequence shown here is derived from an EMBL/GenBank/DDBJ whole genome shotgun (WGS) entry which is preliminary data.</text>
</comment>
<sequence>MSSNSKTKRIFIDELDTTGMETFKTYPLVEQRRVKGTLPRRLKQRKNQWKGLHHTPPRFRIEFVPLDLEKFGLKFKGLIQESEVDKQSISKARLDQQLEFWNNPLLEETTINSLLVTSIFKESPYEYFDYRDEGPMIGIYKRSGNTKGQAISELTATGKKTDEFNLQFDQQSCFYDPVNFLYLGVSRDFVITGQPETVKLDELVDKLIYQQENFGGGDMIYPVGSVDVLYTEVNRTILFALLKTRGTESGQRIWFSCHELQHLLEELVKRVKIGVAQLQSETNG</sequence>
<dbReference type="Proteomes" id="UP000198287">
    <property type="component" value="Unassembled WGS sequence"/>
</dbReference>
<keyword evidence="2" id="KW-1185">Reference proteome</keyword>
<name>A0A226DPF5_FOLCA</name>
<dbReference type="EMBL" id="LNIX01000013">
    <property type="protein sequence ID" value="OXA47415.1"/>
    <property type="molecule type" value="Genomic_DNA"/>
</dbReference>
<protein>
    <submittedName>
        <fullName evidence="1">Uncharacterized protein</fullName>
    </submittedName>
</protein>
<organism evidence="1 2">
    <name type="scientific">Folsomia candida</name>
    <name type="common">Springtail</name>
    <dbReference type="NCBI Taxonomy" id="158441"/>
    <lineage>
        <taxon>Eukaryota</taxon>
        <taxon>Metazoa</taxon>
        <taxon>Ecdysozoa</taxon>
        <taxon>Arthropoda</taxon>
        <taxon>Hexapoda</taxon>
        <taxon>Collembola</taxon>
        <taxon>Entomobryomorpha</taxon>
        <taxon>Isotomoidea</taxon>
        <taxon>Isotomidae</taxon>
        <taxon>Proisotominae</taxon>
        <taxon>Folsomia</taxon>
    </lineage>
</organism>
<reference evidence="1 2" key="1">
    <citation type="submission" date="2015-12" db="EMBL/GenBank/DDBJ databases">
        <title>The genome of Folsomia candida.</title>
        <authorList>
            <person name="Faddeeva A."/>
            <person name="Derks M.F."/>
            <person name="Anvar Y."/>
            <person name="Smit S."/>
            <person name="Van Straalen N."/>
            <person name="Roelofs D."/>
        </authorList>
    </citation>
    <scope>NUCLEOTIDE SEQUENCE [LARGE SCALE GENOMIC DNA]</scope>
    <source>
        <strain evidence="1 2">VU population</strain>
        <tissue evidence="1">Whole body</tissue>
    </source>
</reference>
<dbReference type="AlphaFoldDB" id="A0A226DPF5"/>
<accession>A0A226DPF5</accession>
<evidence type="ECO:0000313" key="2">
    <source>
        <dbReference type="Proteomes" id="UP000198287"/>
    </source>
</evidence>
<proteinExistence type="predicted"/>